<dbReference type="eggNOG" id="KOG2198">
    <property type="taxonomic scope" value="Eukaryota"/>
</dbReference>
<evidence type="ECO:0000259" key="1">
    <source>
        <dbReference type="Pfam" id="PF25376"/>
    </source>
</evidence>
<dbReference type="GO" id="GO:0008173">
    <property type="term" value="F:RNA methyltransferase activity"/>
    <property type="evidence" value="ECO:0007669"/>
    <property type="project" value="InterPro"/>
</dbReference>
<proteinExistence type="predicted"/>
<dbReference type="Proteomes" id="UP000008827">
    <property type="component" value="Chromosome 18"/>
</dbReference>
<evidence type="ECO:0000313" key="4">
    <source>
        <dbReference type="EnsemblPlants" id="KRG97553"/>
    </source>
</evidence>
<sequence length="411" mass="46170">MDLDCYCSGWLVFKLRLLCLPNSNLHFLQMFDYCVVVQQYAFASEGVSLDVQVCDKGKWFVSCKDVPMSLRNVVFPSMFPNGGNYQDVVDSNCNISNGDDIIIDDNPVMHEFTEEVSDFPLERFMRLLPHDQNTGAFFIAVLQKVSPLPGNLLYDFSCFSLSNPGKDSQGILVKPRKEVAKHVNPLESTPEEISEANINDNGPNTDLKVSSATFEEVDFKAAQDPCNVENITKNTPGKRKLQIQGKWRGIDPVVFFKDEVVINSIKEFYAIDEQFPFNGHLVTRNSDTSHMKRIYYISKSVKDVLELNFSVGQQLKITSVGLKIFERQTSCEGRSAPCAFRITSEGLPLILPHISKQILSSSAIDFKHLLQYRAVKFADFVDAKFGERAANLMPGCCVVVLGEGMHHHDAK</sequence>
<name>I1MYQ3_SOYBN</name>
<dbReference type="InterPro" id="IPR057285">
    <property type="entry name" value="Pre-PUA_NSUN2"/>
</dbReference>
<reference evidence="3" key="3">
    <citation type="submission" date="2018-07" db="EMBL/GenBank/DDBJ databases">
        <title>WGS assembly of Glycine max.</title>
        <authorList>
            <person name="Schmutz J."/>
            <person name="Cannon S."/>
            <person name="Schlueter J."/>
            <person name="Ma J."/>
            <person name="Mitros T."/>
            <person name="Nelson W."/>
            <person name="Hyten D."/>
            <person name="Song Q."/>
            <person name="Thelen J."/>
            <person name="Cheng J."/>
            <person name="Xu D."/>
            <person name="Hellsten U."/>
            <person name="May G."/>
            <person name="Yu Y."/>
            <person name="Sakurai T."/>
            <person name="Umezawa T."/>
            <person name="Bhattacharyya M."/>
            <person name="Sandhu D."/>
            <person name="Valliyodan B."/>
            <person name="Lindquist E."/>
            <person name="Peto M."/>
            <person name="Grant D."/>
            <person name="Shu S."/>
            <person name="Goodstein D."/>
            <person name="Barry K."/>
            <person name="Futrell-Griggs M."/>
            <person name="Abernathy B."/>
            <person name="Du J."/>
            <person name="Tian Z."/>
            <person name="Zhu L."/>
            <person name="Gill N."/>
            <person name="Joshi T."/>
            <person name="Libault M."/>
            <person name="Sethuraman A."/>
            <person name="Zhang X."/>
            <person name="Shinozaki K."/>
            <person name="Nguyen H."/>
            <person name="Wing R."/>
            <person name="Cregan P."/>
            <person name="Specht J."/>
            <person name="Grimwood J."/>
            <person name="Rokhsar D."/>
            <person name="Stacey G."/>
            <person name="Shoemaker R."/>
            <person name="Jackson S."/>
        </authorList>
    </citation>
    <scope>NUCLEOTIDE SEQUENCE</scope>
    <source>
        <tissue evidence="3">Callus</tissue>
    </source>
</reference>
<keyword evidence="5" id="KW-1185">Reference proteome</keyword>
<feature type="domain" description="RNA cytosine-C(5)-methyltransferase NSUN2-like PUA" evidence="2">
    <location>
        <begin position="357"/>
        <end position="407"/>
    </location>
</feature>
<dbReference type="Pfam" id="PF25378">
    <property type="entry name" value="PUA_NSUN2"/>
    <property type="match status" value="1"/>
</dbReference>
<dbReference type="Gene3D" id="3.40.50.150">
    <property type="entry name" value="Vaccinia Virus protein VP39"/>
    <property type="match status" value="1"/>
</dbReference>
<organism evidence="3">
    <name type="scientific">Glycine max</name>
    <name type="common">Soybean</name>
    <name type="synonym">Glycine hispida</name>
    <dbReference type="NCBI Taxonomy" id="3847"/>
    <lineage>
        <taxon>Eukaryota</taxon>
        <taxon>Viridiplantae</taxon>
        <taxon>Streptophyta</taxon>
        <taxon>Embryophyta</taxon>
        <taxon>Tracheophyta</taxon>
        <taxon>Spermatophyta</taxon>
        <taxon>Magnoliopsida</taxon>
        <taxon>eudicotyledons</taxon>
        <taxon>Gunneridae</taxon>
        <taxon>Pentapetalae</taxon>
        <taxon>rosids</taxon>
        <taxon>fabids</taxon>
        <taxon>Fabales</taxon>
        <taxon>Fabaceae</taxon>
        <taxon>Papilionoideae</taxon>
        <taxon>50 kb inversion clade</taxon>
        <taxon>NPAAA clade</taxon>
        <taxon>indigoferoid/millettioid clade</taxon>
        <taxon>Phaseoleae</taxon>
        <taxon>Glycine</taxon>
        <taxon>Glycine subgen. Soja</taxon>
    </lineage>
</organism>
<dbReference type="STRING" id="3847.I1MYQ3"/>
<dbReference type="InParanoid" id="I1MYQ3"/>
<dbReference type="PANTHER" id="PTHR22808">
    <property type="entry name" value="NCL1 YEAST -RELATED NOL1/NOP2/FMU SUN DOMAIN-CONTAINING"/>
    <property type="match status" value="1"/>
</dbReference>
<dbReference type="InterPro" id="IPR057286">
    <property type="entry name" value="PUA_NSUN2"/>
</dbReference>
<dbReference type="EnsemblPlants" id="KRG97553">
    <property type="protein sequence ID" value="KRG97553"/>
    <property type="gene ID" value="GLYMA_18G015600"/>
</dbReference>
<dbReference type="InterPro" id="IPR023267">
    <property type="entry name" value="RCMT"/>
</dbReference>
<evidence type="ECO:0000259" key="2">
    <source>
        <dbReference type="Pfam" id="PF25378"/>
    </source>
</evidence>
<dbReference type="PANTHER" id="PTHR22808:SF25">
    <property type="entry name" value="TRNA (CYTOSINE(34)-C(5))-METHYLTRANSFERASE-RELATED"/>
    <property type="match status" value="1"/>
</dbReference>
<reference evidence="3 4" key="1">
    <citation type="journal article" date="2010" name="Nature">
        <title>Genome sequence of the palaeopolyploid soybean.</title>
        <authorList>
            <person name="Schmutz J."/>
            <person name="Cannon S.B."/>
            <person name="Schlueter J."/>
            <person name="Ma J."/>
            <person name="Mitros T."/>
            <person name="Nelson W."/>
            <person name="Hyten D.L."/>
            <person name="Song Q."/>
            <person name="Thelen J.J."/>
            <person name="Cheng J."/>
            <person name="Xu D."/>
            <person name="Hellsten U."/>
            <person name="May G.D."/>
            <person name="Yu Y."/>
            <person name="Sakurai T."/>
            <person name="Umezawa T."/>
            <person name="Bhattacharyya M.K."/>
            <person name="Sandhu D."/>
            <person name="Valliyodan B."/>
            <person name="Lindquist E."/>
            <person name="Peto M."/>
            <person name="Grant D."/>
            <person name="Shu S."/>
            <person name="Goodstein D."/>
            <person name="Barry K."/>
            <person name="Futrell-Griggs M."/>
            <person name="Abernathy B."/>
            <person name="Du J."/>
            <person name="Tian Z."/>
            <person name="Zhu L."/>
            <person name="Gill N."/>
            <person name="Joshi T."/>
            <person name="Libault M."/>
            <person name="Sethuraman A."/>
            <person name="Zhang X.-C."/>
            <person name="Shinozaki K."/>
            <person name="Nguyen H.T."/>
            <person name="Wing R.A."/>
            <person name="Cregan P."/>
            <person name="Specht J."/>
            <person name="Grimwood J."/>
            <person name="Rokhsar D."/>
            <person name="Stacey G."/>
            <person name="Shoemaker R.C."/>
            <person name="Jackson S.A."/>
        </authorList>
    </citation>
    <scope>NUCLEOTIDE SEQUENCE</scope>
    <source>
        <strain evidence="4">cv. Williams 82</strain>
        <tissue evidence="3">Callus</tissue>
    </source>
</reference>
<dbReference type="HOGENOM" id="CLU_005316_4_4_1"/>
<reference evidence="4" key="2">
    <citation type="submission" date="2018-02" db="UniProtKB">
        <authorList>
            <consortium name="EnsemblPlants"/>
        </authorList>
    </citation>
    <scope>IDENTIFICATION</scope>
    <source>
        <strain evidence="4">Williams 82</strain>
    </source>
</reference>
<dbReference type="GO" id="GO:0001510">
    <property type="term" value="P:RNA methylation"/>
    <property type="evidence" value="ECO:0007669"/>
    <property type="project" value="InterPro"/>
</dbReference>
<evidence type="ECO:0000313" key="3">
    <source>
        <dbReference type="EMBL" id="KRG97553.1"/>
    </source>
</evidence>
<dbReference type="EMBL" id="CM000851">
    <property type="protein sequence ID" value="KRG97553.1"/>
    <property type="molecule type" value="Genomic_DNA"/>
</dbReference>
<dbReference type="OMA" id="YAFASEG"/>
<evidence type="ECO:0000313" key="5">
    <source>
        <dbReference type="Proteomes" id="UP000008827"/>
    </source>
</evidence>
<accession>I1MYQ3</accession>
<feature type="domain" description="RNA cytosine-C(5)-methyltransferase NSUN2-like pre-PUA" evidence="1">
    <location>
        <begin position="252"/>
        <end position="355"/>
    </location>
</feature>
<dbReference type="AlphaFoldDB" id="I1MYQ3"/>
<protein>
    <submittedName>
        <fullName evidence="3 4">Uncharacterized protein</fullName>
    </submittedName>
</protein>
<dbReference type="Gramene" id="KRG97553">
    <property type="protein sequence ID" value="KRG97553"/>
    <property type="gene ID" value="GLYMA_18G015600"/>
</dbReference>
<gene>
    <name evidence="3" type="ORF">GLYMA_18G015600</name>
</gene>
<dbReference type="Pfam" id="PF25376">
    <property type="entry name" value="Pre-PUA_NSUN2"/>
    <property type="match status" value="1"/>
</dbReference>
<dbReference type="PaxDb" id="3847-GLYMA18G01900.1"/>
<dbReference type="InterPro" id="IPR029063">
    <property type="entry name" value="SAM-dependent_MTases_sf"/>
</dbReference>